<keyword evidence="2" id="KW-1133">Transmembrane helix</keyword>
<keyword evidence="2" id="KW-0812">Transmembrane</keyword>
<dbReference type="KEGG" id="tpv:TP03_0379"/>
<name>Q4MZA0_THEPA</name>
<dbReference type="GeneID" id="3500428"/>
<dbReference type="AlphaFoldDB" id="Q4MZA0"/>
<comment type="caution">
    <text evidence="3">The sequence shown here is derived from an EMBL/GenBank/DDBJ whole genome shotgun (WGS) entry which is preliminary data.</text>
</comment>
<dbReference type="VEuPathDB" id="PiroplasmaDB:TpMuguga_03g00379"/>
<reference evidence="3 4" key="1">
    <citation type="journal article" date="2005" name="Science">
        <title>Genome sequence of Theileria parva, a bovine pathogen that transforms lymphocytes.</title>
        <authorList>
            <person name="Gardner M.J."/>
            <person name="Bishop R."/>
            <person name="Shah T."/>
            <person name="de Villiers E.P."/>
            <person name="Carlton J.M."/>
            <person name="Hall N."/>
            <person name="Ren Q."/>
            <person name="Paulsen I.T."/>
            <person name="Pain A."/>
            <person name="Berriman M."/>
            <person name="Wilson R.J.M."/>
            <person name="Sato S."/>
            <person name="Ralph S.A."/>
            <person name="Mann D.J."/>
            <person name="Xiong Z."/>
            <person name="Shallom S.J."/>
            <person name="Weidman J."/>
            <person name="Jiang L."/>
            <person name="Lynn J."/>
            <person name="Weaver B."/>
            <person name="Shoaibi A."/>
            <person name="Domingo A.R."/>
            <person name="Wasawo D."/>
            <person name="Crabtree J."/>
            <person name="Wortman J.R."/>
            <person name="Haas B."/>
            <person name="Angiuoli S.V."/>
            <person name="Creasy T.H."/>
            <person name="Lu C."/>
            <person name="Suh B."/>
            <person name="Silva J.C."/>
            <person name="Utterback T.R."/>
            <person name="Feldblyum T.V."/>
            <person name="Pertea M."/>
            <person name="Allen J."/>
            <person name="Nierman W.C."/>
            <person name="Taracha E.L.N."/>
            <person name="Salzberg S.L."/>
            <person name="White O.R."/>
            <person name="Fitzhugh H.A."/>
            <person name="Morzaria S."/>
            <person name="Venter J.C."/>
            <person name="Fraser C.M."/>
            <person name="Nene V."/>
        </authorList>
    </citation>
    <scope>NUCLEOTIDE SEQUENCE [LARGE SCALE GENOMIC DNA]</scope>
    <source>
        <strain evidence="3 4">Muguga</strain>
    </source>
</reference>
<evidence type="ECO:0000256" key="2">
    <source>
        <dbReference type="SAM" id="Phobius"/>
    </source>
</evidence>
<evidence type="ECO:0000313" key="4">
    <source>
        <dbReference type="Proteomes" id="UP000001949"/>
    </source>
</evidence>
<gene>
    <name evidence="3" type="ordered locus">TP03_0379</name>
</gene>
<evidence type="ECO:0000313" key="3">
    <source>
        <dbReference type="EMBL" id="EAN31116.1"/>
    </source>
</evidence>
<dbReference type="OMA" id="ACYEFHA"/>
<evidence type="ECO:0000256" key="1">
    <source>
        <dbReference type="SAM" id="MobiDB-lite"/>
    </source>
</evidence>
<dbReference type="Proteomes" id="UP000001949">
    <property type="component" value="Unassembled WGS sequence"/>
</dbReference>
<feature type="region of interest" description="Disordered" evidence="1">
    <location>
        <begin position="567"/>
        <end position="590"/>
    </location>
</feature>
<organism evidence="3 4">
    <name type="scientific">Theileria parva</name>
    <name type="common">East coast fever infection agent</name>
    <dbReference type="NCBI Taxonomy" id="5875"/>
    <lineage>
        <taxon>Eukaryota</taxon>
        <taxon>Sar</taxon>
        <taxon>Alveolata</taxon>
        <taxon>Apicomplexa</taxon>
        <taxon>Aconoidasida</taxon>
        <taxon>Piroplasmida</taxon>
        <taxon>Theileriidae</taxon>
        <taxon>Theileria</taxon>
    </lineage>
</organism>
<dbReference type="eggNOG" id="ENOG502S7IM">
    <property type="taxonomic scope" value="Eukaryota"/>
</dbReference>
<feature type="transmembrane region" description="Helical" evidence="2">
    <location>
        <begin position="32"/>
        <end position="51"/>
    </location>
</feature>
<accession>Q4MZA0</accession>
<dbReference type="RefSeq" id="XP_763399.1">
    <property type="nucleotide sequence ID" value="XM_758306.1"/>
</dbReference>
<keyword evidence="4" id="KW-1185">Reference proteome</keyword>
<protein>
    <submittedName>
        <fullName evidence="3">Uncharacterized protein</fullName>
    </submittedName>
</protein>
<sequence>MDRFRLVKYLKFLIKIANLFFINKFAYKRARWLCILMNIGFLFHFLISKFIQLQLVPISMPFILNGFLASYNGMFCTSYSELFRRLGSEFSVQYDRAKHWKISEIRELLNEAYTIYASLYLSVNVYNLRLSPELSNLYNTLRKFLIFLSNEPVKPKGIDFNNLVNIDIYTDYNSAKDKVKSMVKLTSKLNSEHYISFLSLVHSENSKFVTDQHVIQVLIEFPDLSFFEQIVSYANHLYNICNVLNLEGNKEHSRGFISHLFFPPNYGFGNLVYMRSLLIYKFKAVNSRIVSNQLTGEVIDTLFIPSKDFLSTLQRSKYTNKLTPNSHNNAISMLFGSDIYCKVMDCYRGVNNVLVYAGPNAACYEFHAFQSEIPTLIEAGNSILLYNYTSVANSIGVPKITNITKNNKFLINHVLNNMGMVNSTNTHGVEDANTNKDASGRINYYGFSLGGYFILKMCEGSEMKFMVFNKTFGDLRNLSMRMVGRFVGPLLPLFNLNSNTIDEFYKLKTNKIITVDVKDEIIPVKCSLPNELVKRTLLPGINKLTKSFIDYKFKTLQIFNDSIKSTANTPNSNSTNSDNSANSSNTTANSNCSVSKLMCSKNLFNLMLYNINSIGEMLLNLLENEAENNLKEEIQSTNEFFTKLLVYGSVPNHSISSNSSILKRKKIEPYSLCNLYSILSELDLNTNYFSVNTNDGDKLIKVPVRVAVYFSVLLEDNTIVVPRDNDYYLDYSSVSETPCEANHLYKFLKNDLKNFGVSRFQPTPLKLLAYFRLCSLLNVFYIMNKVNDFVEQVGDLNKVDVEKLNEGEVEKTKSVFYDIAALNELCGVFLYNIVQLLIEEPFGELTTLEQTAGNVSYEFHLNKFRNEYQKFGVVIPEFVGHNEQNPFTLALIKDLIKHL</sequence>
<dbReference type="InParanoid" id="Q4MZA0"/>
<proteinExistence type="predicted"/>
<keyword evidence="2" id="KW-0472">Membrane</keyword>
<dbReference type="EMBL" id="AAGK01000005">
    <property type="protein sequence ID" value="EAN31116.1"/>
    <property type="molecule type" value="Genomic_DNA"/>
</dbReference>